<sequence length="903" mass="98493">MGLKVSSQLGLLVGITVSALTLVGAFFFDAVSMLGRVNSVRAYEEEILSHVTTIYLSSNEIRRLETRILASRFNGGLADLEPDRQRMEALFENALAHLTVAASVVSNDERRSIMEEGLKQIGLYQRIVDSQLQKITRLGLGNAQGLLGEIETTRSEIAERLKTVSLAAYMVMLEQWPEPRDMEAATSGGLANVDASEFLAPVRAELQNASLPDSQVSEIETLSRLYFSQLEALNAVNASLVSLRRSSEKLYHGLGDLMEELRADALYRVEDARFEYDRISGQMVTIIVAALLFVAAGSILSGLFLGKRLSRQIRNISDISRRMAKGETGIAIPHLDMQNEIGDMARALNAFGETAEKLRQLNVGLEEKIAERTRELEVQTQRAEEGSKAKSSFLAHMSHEIRTPMNGVVGLVEILSSTDLTDGQRRLLETINESADHLLRVIDDILDVSKIEAGKLDLEEVELDLLQLVERSIETFSTTARAGNVKLLNYCNPRVPRFVIGDPVRLRQIILNLVGNAVKFSKRADGHAGMVEVYADLDDCGAIRLHVVDNGIGMSQQTIDGLFTAFQQADTSTARQFGGTGLGLKISNRLVAMMGGSIDVESTLGKGSEFTVNLPLKTAERQEARDDLGGARLLGFVEIPDKSDCFPKFFPAHGASFERILDRRELLSSVAQAEDDPIVLLGSFSEGENDALLEDIRGLGRGTKVLVLDPSRSTAKGMVSPGIYVSHRLPVHFGDILNGIQALRQGQSSRPEAPGKQAGTDAPAQTGELPVLICEDNRINQDVLTRQLQMLGYACDLAGNGKEGLEKWQAGQYGLILSDCHMPEMDGYAMTAAIREKEAGTGRAKTPIIAVTANALKEEPSVCFAAGMDGILTKPVKLDDLKAILEDWYIADPADTSDTRVPS</sequence>
<dbReference type="Proteomes" id="UP000479043">
    <property type="component" value="Unassembled WGS sequence"/>
</dbReference>
<organism evidence="18 19">
    <name type="scientific">Thalassovita mangrovi</name>
    <dbReference type="NCBI Taxonomy" id="2692236"/>
    <lineage>
        <taxon>Bacteria</taxon>
        <taxon>Pseudomonadati</taxon>
        <taxon>Pseudomonadota</taxon>
        <taxon>Alphaproteobacteria</taxon>
        <taxon>Rhodobacterales</taxon>
        <taxon>Roseobacteraceae</taxon>
        <taxon>Thalassovita</taxon>
    </lineage>
</organism>
<dbReference type="SMART" id="SM00388">
    <property type="entry name" value="HisKA"/>
    <property type="match status" value="1"/>
</dbReference>
<feature type="domain" description="Histidine kinase" evidence="15">
    <location>
        <begin position="396"/>
        <end position="618"/>
    </location>
</feature>
<dbReference type="FunFam" id="3.30.565.10:FF:000010">
    <property type="entry name" value="Sensor histidine kinase RcsC"/>
    <property type="match status" value="1"/>
</dbReference>
<evidence type="ECO:0000256" key="13">
    <source>
        <dbReference type="SAM" id="MobiDB-lite"/>
    </source>
</evidence>
<dbReference type="InterPro" id="IPR004358">
    <property type="entry name" value="Sig_transdc_His_kin-like_C"/>
</dbReference>
<feature type="domain" description="Response regulatory" evidence="16">
    <location>
        <begin position="770"/>
        <end position="889"/>
    </location>
</feature>
<dbReference type="Gene3D" id="1.10.287.130">
    <property type="match status" value="1"/>
</dbReference>
<proteinExistence type="predicted"/>
<dbReference type="RefSeq" id="WP_160972719.1">
    <property type="nucleotide sequence ID" value="NZ_WWEN01000003.1"/>
</dbReference>
<evidence type="ECO:0000313" key="19">
    <source>
        <dbReference type="Proteomes" id="UP000479043"/>
    </source>
</evidence>
<name>A0A6L8LH09_9RHOB</name>
<evidence type="ECO:0000256" key="12">
    <source>
        <dbReference type="PROSITE-ProRule" id="PRU00169"/>
    </source>
</evidence>
<keyword evidence="5" id="KW-0808">Transferase</keyword>
<dbReference type="SUPFAM" id="SSF47384">
    <property type="entry name" value="Homodimeric domain of signal transducing histidine kinase"/>
    <property type="match status" value="1"/>
</dbReference>
<accession>A0A6L8LH09</accession>
<evidence type="ECO:0000256" key="11">
    <source>
        <dbReference type="ARBA" id="ARBA00068150"/>
    </source>
</evidence>
<keyword evidence="6" id="KW-0547">Nucleotide-binding</keyword>
<dbReference type="EC" id="2.7.13.3" evidence="3"/>
<dbReference type="PRINTS" id="PR00344">
    <property type="entry name" value="BCTRLSENSOR"/>
</dbReference>
<keyword evidence="14" id="KW-0812">Transmembrane</keyword>
<dbReference type="Pfam" id="PF02518">
    <property type="entry name" value="HATPase_c"/>
    <property type="match status" value="1"/>
</dbReference>
<keyword evidence="9" id="KW-0902">Two-component regulatory system</keyword>
<dbReference type="InterPro" id="IPR003660">
    <property type="entry name" value="HAMP_dom"/>
</dbReference>
<dbReference type="GO" id="GO:0005524">
    <property type="term" value="F:ATP binding"/>
    <property type="evidence" value="ECO:0007669"/>
    <property type="project" value="UniProtKB-KW"/>
</dbReference>
<evidence type="ECO:0000256" key="8">
    <source>
        <dbReference type="ARBA" id="ARBA00022840"/>
    </source>
</evidence>
<dbReference type="SUPFAM" id="SSF55874">
    <property type="entry name" value="ATPase domain of HSP90 chaperone/DNA topoisomerase II/histidine kinase"/>
    <property type="match status" value="1"/>
</dbReference>
<dbReference type="EMBL" id="WWEN01000003">
    <property type="protein sequence ID" value="MYM55003.1"/>
    <property type="molecule type" value="Genomic_DNA"/>
</dbReference>
<dbReference type="Pfam" id="PF00072">
    <property type="entry name" value="Response_reg"/>
    <property type="match status" value="1"/>
</dbReference>
<dbReference type="InterPro" id="IPR003661">
    <property type="entry name" value="HisK_dim/P_dom"/>
</dbReference>
<dbReference type="InterPro" id="IPR036097">
    <property type="entry name" value="HisK_dim/P_sf"/>
</dbReference>
<evidence type="ECO:0000259" key="15">
    <source>
        <dbReference type="PROSITE" id="PS50109"/>
    </source>
</evidence>
<evidence type="ECO:0000256" key="7">
    <source>
        <dbReference type="ARBA" id="ARBA00022777"/>
    </source>
</evidence>
<dbReference type="AlphaFoldDB" id="A0A6L8LH09"/>
<dbReference type="PROSITE" id="PS50109">
    <property type="entry name" value="HIS_KIN"/>
    <property type="match status" value="1"/>
</dbReference>
<dbReference type="PROSITE" id="PS50885">
    <property type="entry name" value="HAMP"/>
    <property type="match status" value="1"/>
</dbReference>
<comment type="caution">
    <text evidence="18">The sequence shown here is derived from an EMBL/GenBank/DDBJ whole genome shotgun (WGS) entry which is preliminary data.</text>
</comment>
<comment type="subunit">
    <text evidence="10">At low DSF concentrations, interacts with RpfF.</text>
</comment>
<dbReference type="CDD" id="cd06225">
    <property type="entry name" value="HAMP"/>
    <property type="match status" value="1"/>
</dbReference>
<evidence type="ECO:0000259" key="17">
    <source>
        <dbReference type="PROSITE" id="PS50885"/>
    </source>
</evidence>
<keyword evidence="19" id="KW-1185">Reference proteome</keyword>
<dbReference type="PANTHER" id="PTHR45339">
    <property type="entry name" value="HYBRID SIGNAL TRANSDUCTION HISTIDINE KINASE J"/>
    <property type="match status" value="1"/>
</dbReference>
<dbReference type="CDD" id="cd17546">
    <property type="entry name" value="REC_hyHK_CKI1_RcsC-like"/>
    <property type="match status" value="1"/>
</dbReference>
<evidence type="ECO:0000256" key="9">
    <source>
        <dbReference type="ARBA" id="ARBA00023012"/>
    </source>
</evidence>
<gene>
    <name evidence="18" type="ORF">GR167_06785</name>
</gene>
<dbReference type="Gene3D" id="3.30.565.10">
    <property type="entry name" value="Histidine kinase-like ATPase, C-terminal domain"/>
    <property type="match status" value="1"/>
</dbReference>
<dbReference type="InterPro" id="IPR003594">
    <property type="entry name" value="HATPase_dom"/>
</dbReference>
<feature type="transmembrane region" description="Helical" evidence="14">
    <location>
        <begin position="283"/>
        <end position="305"/>
    </location>
</feature>
<feature type="region of interest" description="Disordered" evidence="13">
    <location>
        <begin position="744"/>
        <end position="764"/>
    </location>
</feature>
<evidence type="ECO:0000256" key="5">
    <source>
        <dbReference type="ARBA" id="ARBA00022679"/>
    </source>
</evidence>
<dbReference type="Gene3D" id="6.10.340.10">
    <property type="match status" value="1"/>
</dbReference>
<keyword evidence="8" id="KW-0067">ATP-binding</keyword>
<keyword evidence="7" id="KW-0418">Kinase</keyword>
<dbReference type="InterPro" id="IPR001789">
    <property type="entry name" value="Sig_transdc_resp-reg_receiver"/>
</dbReference>
<dbReference type="SMART" id="SM00448">
    <property type="entry name" value="REC"/>
    <property type="match status" value="1"/>
</dbReference>
<feature type="modified residue" description="4-aspartylphosphate" evidence="12">
    <location>
        <position position="819"/>
    </location>
</feature>
<dbReference type="PANTHER" id="PTHR45339:SF1">
    <property type="entry name" value="HYBRID SIGNAL TRANSDUCTION HISTIDINE KINASE J"/>
    <property type="match status" value="1"/>
</dbReference>
<dbReference type="FunFam" id="1.10.287.130:FF:000002">
    <property type="entry name" value="Two-component osmosensing histidine kinase"/>
    <property type="match status" value="1"/>
</dbReference>
<evidence type="ECO:0000256" key="3">
    <source>
        <dbReference type="ARBA" id="ARBA00012438"/>
    </source>
</evidence>
<dbReference type="Gene3D" id="3.40.50.2300">
    <property type="match status" value="1"/>
</dbReference>
<dbReference type="SMART" id="SM00387">
    <property type="entry name" value="HATPase_c"/>
    <property type="match status" value="1"/>
</dbReference>
<keyword evidence="14" id="KW-0472">Membrane</keyword>
<dbReference type="GO" id="GO:0016020">
    <property type="term" value="C:membrane"/>
    <property type="evidence" value="ECO:0007669"/>
    <property type="project" value="UniProtKB-SubCell"/>
</dbReference>
<protein>
    <recommendedName>
        <fullName evidence="11">Sensory/regulatory protein RpfC</fullName>
        <ecNumber evidence="3">2.7.13.3</ecNumber>
    </recommendedName>
</protein>
<evidence type="ECO:0000256" key="2">
    <source>
        <dbReference type="ARBA" id="ARBA00004370"/>
    </source>
</evidence>
<dbReference type="Pfam" id="PF00672">
    <property type="entry name" value="HAMP"/>
    <property type="match status" value="1"/>
</dbReference>
<keyword evidence="14" id="KW-1133">Transmembrane helix</keyword>
<comment type="catalytic activity">
    <reaction evidence="1">
        <text>ATP + protein L-histidine = ADP + protein N-phospho-L-histidine.</text>
        <dbReference type="EC" id="2.7.13.3"/>
    </reaction>
</comment>
<evidence type="ECO:0000256" key="14">
    <source>
        <dbReference type="SAM" id="Phobius"/>
    </source>
</evidence>
<evidence type="ECO:0000256" key="1">
    <source>
        <dbReference type="ARBA" id="ARBA00000085"/>
    </source>
</evidence>
<dbReference type="InterPro" id="IPR005467">
    <property type="entry name" value="His_kinase_dom"/>
</dbReference>
<dbReference type="CDD" id="cd00082">
    <property type="entry name" value="HisKA"/>
    <property type="match status" value="1"/>
</dbReference>
<evidence type="ECO:0000256" key="6">
    <source>
        <dbReference type="ARBA" id="ARBA00022741"/>
    </source>
</evidence>
<evidence type="ECO:0000256" key="10">
    <source>
        <dbReference type="ARBA" id="ARBA00064003"/>
    </source>
</evidence>
<dbReference type="SUPFAM" id="SSF52172">
    <property type="entry name" value="CheY-like"/>
    <property type="match status" value="1"/>
</dbReference>
<dbReference type="Pfam" id="PF00512">
    <property type="entry name" value="HisKA"/>
    <property type="match status" value="1"/>
</dbReference>
<dbReference type="CDD" id="cd16922">
    <property type="entry name" value="HATPase_EvgS-ArcB-TorS-like"/>
    <property type="match status" value="1"/>
</dbReference>
<dbReference type="SUPFAM" id="SSF158472">
    <property type="entry name" value="HAMP domain-like"/>
    <property type="match status" value="1"/>
</dbReference>
<evidence type="ECO:0000259" key="16">
    <source>
        <dbReference type="PROSITE" id="PS50110"/>
    </source>
</evidence>
<evidence type="ECO:0000313" key="18">
    <source>
        <dbReference type="EMBL" id="MYM55003.1"/>
    </source>
</evidence>
<keyword evidence="4 12" id="KW-0597">Phosphoprotein</keyword>
<reference evidence="18 19" key="1">
    <citation type="submission" date="2020-01" db="EMBL/GenBank/DDBJ databases">
        <authorList>
            <person name="Chen S."/>
        </authorList>
    </citation>
    <scope>NUCLEOTIDE SEQUENCE [LARGE SCALE GENOMIC DNA]</scope>
    <source>
        <strain evidence="18 19">GS-10</strain>
    </source>
</reference>
<dbReference type="InterPro" id="IPR011006">
    <property type="entry name" value="CheY-like_superfamily"/>
</dbReference>
<comment type="subcellular location">
    <subcellularLocation>
        <location evidence="2">Membrane</location>
    </subcellularLocation>
</comment>
<feature type="domain" description="HAMP" evidence="17">
    <location>
        <begin position="307"/>
        <end position="360"/>
    </location>
</feature>
<dbReference type="PROSITE" id="PS50110">
    <property type="entry name" value="RESPONSE_REGULATORY"/>
    <property type="match status" value="1"/>
</dbReference>
<dbReference type="SMART" id="SM00304">
    <property type="entry name" value="HAMP"/>
    <property type="match status" value="1"/>
</dbReference>
<dbReference type="GO" id="GO:0000155">
    <property type="term" value="F:phosphorelay sensor kinase activity"/>
    <property type="evidence" value="ECO:0007669"/>
    <property type="project" value="InterPro"/>
</dbReference>
<evidence type="ECO:0000256" key="4">
    <source>
        <dbReference type="ARBA" id="ARBA00022553"/>
    </source>
</evidence>
<dbReference type="InterPro" id="IPR036890">
    <property type="entry name" value="HATPase_C_sf"/>
</dbReference>